<evidence type="ECO:0000259" key="2">
    <source>
        <dbReference type="Pfam" id="PF08240"/>
    </source>
</evidence>
<sequence>MPSGVLEKSLTIVPDTVDRDFNFALPVLPYIAGRELVGEIVETSDEASTKFSVGDQVIAISTDYRDLRKACFQEYVVASDFNILKLPRNVSPRQGAGVGVGFVAAALALGVCLGVDFGSVEDGPDLLAMVRGQDVQDRLAPDIAEECREGIEVAERAGSGDWIVIWGGSSVTAAVAAQLARLAGLRVVLVVNQAKHGLRIVQSAVLAPDLLIDGHDPVRAAEIISSTLKGQVRFALDTSGRESAALLAGVLDRAGESGHHEKKPGLSTVEVRQEHHADDGNGGSRASTLVTPPRTPPSRPRPLPQRSHVVGLAGLPKAEVGRSDKIALHSVPIKLFHDTPDVGRALTAWLYRLLSSGAVACPDTLSVDRGLDGVNQGLDKMRAGTISGGRAVVEMAG</sequence>
<accession>A0A136IXC3</accession>
<keyword evidence="4" id="KW-1185">Reference proteome</keyword>
<dbReference type="Gene3D" id="3.40.50.720">
    <property type="entry name" value="NAD(P)-binding Rossmann-like Domain"/>
    <property type="match status" value="1"/>
</dbReference>
<gene>
    <name evidence="3" type="ORF">Micbo1qcDRAFT_235353</name>
</gene>
<evidence type="ECO:0000313" key="4">
    <source>
        <dbReference type="Proteomes" id="UP000070501"/>
    </source>
</evidence>
<dbReference type="EMBL" id="KQ964255">
    <property type="protein sequence ID" value="KXJ89593.1"/>
    <property type="molecule type" value="Genomic_DNA"/>
</dbReference>
<evidence type="ECO:0000256" key="1">
    <source>
        <dbReference type="SAM" id="MobiDB-lite"/>
    </source>
</evidence>
<dbReference type="OrthoDB" id="201656at2759"/>
<feature type="compositionally biased region" description="Pro residues" evidence="1">
    <location>
        <begin position="293"/>
        <end position="303"/>
    </location>
</feature>
<dbReference type="Proteomes" id="UP000070501">
    <property type="component" value="Unassembled WGS sequence"/>
</dbReference>
<dbReference type="InterPro" id="IPR011032">
    <property type="entry name" value="GroES-like_sf"/>
</dbReference>
<evidence type="ECO:0000313" key="3">
    <source>
        <dbReference type="EMBL" id="KXJ89593.1"/>
    </source>
</evidence>
<proteinExistence type="predicted"/>
<dbReference type="InterPro" id="IPR036291">
    <property type="entry name" value="NAD(P)-bd_dom_sf"/>
</dbReference>
<dbReference type="Pfam" id="PF08240">
    <property type="entry name" value="ADH_N"/>
    <property type="match status" value="1"/>
</dbReference>
<dbReference type="Gene3D" id="3.90.180.10">
    <property type="entry name" value="Medium-chain alcohol dehydrogenases, catalytic domain"/>
    <property type="match status" value="1"/>
</dbReference>
<dbReference type="STRING" id="196109.A0A136IXC3"/>
<dbReference type="InterPro" id="IPR013154">
    <property type="entry name" value="ADH-like_N"/>
</dbReference>
<dbReference type="InterPro" id="IPR052585">
    <property type="entry name" value="Lipid_raft_assoc_Zn_ADH"/>
</dbReference>
<protein>
    <recommendedName>
        <fullName evidence="2">Alcohol dehydrogenase-like N-terminal domain-containing protein</fullName>
    </recommendedName>
</protein>
<feature type="region of interest" description="Disordered" evidence="1">
    <location>
        <begin position="254"/>
        <end position="306"/>
    </location>
</feature>
<reference evidence="4" key="1">
    <citation type="submission" date="2016-02" db="EMBL/GenBank/DDBJ databases">
        <title>Draft genome sequence of Microdochium bolleyi, a fungal endophyte of beachgrass.</title>
        <authorList>
            <consortium name="DOE Joint Genome Institute"/>
            <person name="David A.S."/>
            <person name="May G."/>
            <person name="Haridas S."/>
            <person name="Lim J."/>
            <person name="Wang M."/>
            <person name="Labutti K."/>
            <person name="Lipzen A."/>
            <person name="Barry K."/>
            <person name="Grigoriev I.V."/>
        </authorList>
    </citation>
    <scope>NUCLEOTIDE SEQUENCE [LARGE SCALE GENOMIC DNA]</scope>
    <source>
        <strain evidence="4">J235TASD1</strain>
    </source>
</reference>
<dbReference type="SUPFAM" id="SSF51735">
    <property type="entry name" value="NAD(P)-binding Rossmann-fold domains"/>
    <property type="match status" value="1"/>
</dbReference>
<feature type="domain" description="Alcohol dehydrogenase-like N-terminal" evidence="2">
    <location>
        <begin position="26"/>
        <end position="87"/>
    </location>
</feature>
<name>A0A136IXC3_9PEZI</name>
<dbReference type="PANTHER" id="PTHR43482:SF2">
    <property type="entry name" value="ZINC-BINDING DEHYDROGENASE FAMILY, PUTATIVE (AFU_ORTHOLOGUE AFUA_3G15030)-RELATED"/>
    <property type="match status" value="1"/>
</dbReference>
<dbReference type="InParanoid" id="A0A136IXC3"/>
<dbReference type="PANTHER" id="PTHR43482">
    <property type="entry name" value="PROTEIN AST1-RELATED"/>
    <property type="match status" value="1"/>
</dbReference>
<dbReference type="SUPFAM" id="SSF50129">
    <property type="entry name" value="GroES-like"/>
    <property type="match status" value="1"/>
</dbReference>
<organism evidence="3 4">
    <name type="scientific">Microdochium bolleyi</name>
    <dbReference type="NCBI Taxonomy" id="196109"/>
    <lineage>
        <taxon>Eukaryota</taxon>
        <taxon>Fungi</taxon>
        <taxon>Dikarya</taxon>
        <taxon>Ascomycota</taxon>
        <taxon>Pezizomycotina</taxon>
        <taxon>Sordariomycetes</taxon>
        <taxon>Xylariomycetidae</taxon>
        <taxon>Xylariales</taxon>
        <taxon>Microdochiaceae</taxon>
        <taxon>Microdochium</taxon>
    </lineage>
</organism>
<dbReference type="AlphaFoldDB" id="A0A136IXC3"/>